<reference evidence="2 3" key="1">
    <citation type="submission" date="2017-04" db="EMBL/GenBank/DDBJ databases">
        <authorList>
            <person name="Afonso C.L."/>
            <person name="Miller P.J."/>
            <person name="Scott M.A."/>
            <person name="Spackman E."/>
            <person name="Goraichik I."/>
            <person name="Dimitrov K.M."/>
            <person name="Suarez D.L."/>
            <person name="Swayne D.E."/>
        </authorList>
    </citation>
    <scope>NUCLEOTIDE SEQUENCE [LARGE SCALE GENOMIC DNA]</scope>
    <source>
        <strain evidence="2 3">USBA 355</strain>
    </source>
</reference>
<keyword evidence="3" id="KW-1185">Reference proteome</keyword>
<protein>
    <submittedName>
        <fullName evidence="2">Uncharacterized protein</fullName>
    </submittedName>
</protein>
<dbReference type="EMBL" id="FWZX01000005">
    <property type="protein sequence ID" value="SMF14059.1"/>
    <property type="molecule type" value="Genomic_DNA"/>
</dbReference>
<proteinExistence type="predicted"/>
<accession>A0A1Y6BQ65</accession>
<keyword evidence="1" id="KW-0472">Membrane</keyword>
<sequence>MTDMAPPPESRRRRWLFRAWIALTIAVAGYVALADPFALAGALPHSYLAYSVPPLMILLLGLSLAWLIALVSRRARPGRRPGAGPSG</sequence>
<dbReference type="RefSeq" id="WP_085122270.1">
    <property type="nucleotide sequence ID" value="NZ_FWZX01000005.1"/>
</dbReference>
<evidence type="ECO:0000313" key="2">
    <source>
        <dbReference type="EMBL" id="SMF14059.1"/>
    </source>
</evidence>
<name>A0A1Y6BQ65_9PROT</name>
<evidence type="ECO:0000256" key="1">
    <source>
        <dbReference type="SAM" id="Phobius"/>
    </source>
</evidence>
<dbReference type="AlphaFoldDB" id="A0A1Y6BQ65"/>
<keyword evidence="1" id="KW-1133">Transmembrane helix</keyword>
<dbReference type="STRING" id="560819.SAMN05428998_105226"/>
<dbReference type="Proteomes" id="UP000192917">
    <property type="component" value="Unassembled WGS sequence"/>
</dbReference>
<gene>
    <name evidence="2" type="ORF">SAMN05428998_105226</name>
</gene>
<feature type="transmembrane region" description="Helical" evidence="1">
    <location>
        <begin position="50"/>
        <end position="71"/>
    </location>
</feature>
<evidence type="ECO:0000313" key="3">
    <source>
        <dbReference type="Proteomes" id="UP000192917"/>
    </source>
</evidence>
<organism evidence="2 3">
    <name type="scientific">Tistlia consotensis USBA 355</name>
    <dbReference type="NCBI Taxonomy" id="560819"/>
    <lineage>
        <taxon>Bacteria</taxon>
        <taxon>Pseudomonadati</taxon>
        <taxon>Pseudomonadota</taxon>
        <taxon>Alphaproteobacteria</taxon>
        <taxon>Rhodospirillales</taxon>
        <taxon>Rhodovibrionaceae</taxon>
        <taxon>Tistlia</taxon>
    </lineage>
</organism>
<keyword evidence="1" id="KW-0812">Transmembrane</keyword>